<evidence type="ECO:0000256" key="1">
    <source>
        <dbReference type="SAM" id="MobiDB-lite"/>
    </source>
</evidence>
<gene>
    <name evidence="2" type="ORF">UT63_C0006G0020</name>
</gene>
<feature type="region of interest" description="Disordered" evidence="1">
    <location>
        <begin position="1"/>
        <end position="20"/>
    </location>
</feature>
<evidence type="ECO:0000313" key="3">
    <source>
        <dbReference type="Proteomes" id="UP000034539"/>
    </source>
</evidence>
<protein>
    <submittedName>
        <fullName evidence="2">Uncharacterized protein</fullName>
    </submittedName>
</protein>
<reference evidence="2 3" key="1">
    <citation type="journal article" date="2015" name="Nature">
        <title>rRNA introns, odd ribosomes, and small enigmatic genomes across a large radiation of phyla.</title>
        <authorList>
            <person name="Brown C.T."/>
            <person name="Hug L.A."/>
            <person name="Thomas B.C."/>
            <person name="Sharon I."/>
            <person name="Castelle C.J."/>
            <person name="Singh A."/>
            <person name="Wilkins M.J."/>
            <person name="Williams K.H."/>
            <person name="Banfield J.F."/>
        </authorList>
    </citation>
    <scope>NUCLEOTIDE SEQUENCE [LARGE SCALE GENOMIC DNA]</scope>
</reference>
<evidence type="ECO:0000313" key="2">
    <source>
        <dbReference type="EMBL" id="KKR34102.1"/>
    </source>
</evidence>
<comment type="caution">
    <text evidence="2">The sequence shown here is derived from an EMBL/GenBank/DDBJ whole genome shotgun (WGS) entry which is preliminary data.</text>
</comment>
<dbReference type="Proteomes" id="UP000034539">
    <property type="component" value="Unassembled WGS sequence"/>
</dbReference>
<name>A0A0G0T8C2_9BACT</name>
<dbReference type="AlphaFoldDB" id="A0A0G0T8C2"/>
<sequence>MPPPVQPEQVVNIGPAGSTVNRASVPAPLSERSSNVLTNPQGVTDAMKARQAAEKLKKAGVETDVEHRHSLECTDNNKVILSTNTIEDLDRIIDKRFEEIEKLQLQENDLSPLELLLREYFGKNGDQVNRIKLWSNYVKEVRKGNNIPAPSEKLSNLDLDLAYALVLDETIQRRLFVGHDVNYRGIRVGFPPRREIRPEITPNEGFSRQALTTAYSRDIRFTDRDPRRVADTLTQLETTRLRFVEELIGQRLYDRVGEQVNWGSCLSSLLKRSQTGIRFQDDILNQLEGTSSAKGILERYGFTTLDDVASQVDNPDILMNGLRAYHEALNQAIEQRFLKDADGFIDKWIKRNKEGAWPGYIESAKAQLAALERGTNLKQEQKDEFTGLQGEIGRIVDELKGVEDSPAQGETPSREASPGFIDRSLDLQEAVRKYREYGNEHNAEITNFENILDNRRRLLAIYDAGEIPPNQPAVGGLPAIRSPVDLRRLDDAVRDAGVARDRVLRKAGATDEQIAAAEKALADARESYSRGIDRHRKDIQHEIEAYQARLNPLQTELNTRRAAVESAEKTMQKDSFRWTQNIRSLVARLNEIANPVAPQETPAHFLPHVTELRNQIAGLNNLLTYLNGMVDGATPNQGLLMGPNETLDQYIAAARVRPVITRQGFSDNLLTLETRMRFYERAKNGQADPERNARISAIKLELALVDGVEINGTKGTFVLSQSFKRTFDEMRDGTAKTLHDIRTKILENTRQADLEAFSIIRQNMLGFADITNSPDIADSVLQQRVFNDRYLAQCMVEFANDVAIPRDFDAGNVNLEAWDDPFRQMIIRKVTSNHIVFNRFKKFVVEKRLKDAAQRYEFSTRVFQAENPPQQPGAPNALPGPVGYDQKELIGPAAGIFSYEANIPFLTRINNDRLAAIRLASEAARVDNVGEMRRYYEAAATDRVRTVTEIVASGADPLAFGPEGQRRHVSYRLELRRNPIGNRRDFHLFIRADESLADRQLLGTNVRYDGRWVELTNRLLGVDYQNYPDQNQTAFQNFSTGLDGLLNRGGTDRIPRNQLTDHITRTAGDWFIGIQPEERRGMFRGFQRITINEAEQVELGQAGYRAIEIDSASGIVELLREDDTRVAVNSALLTRIVPENQLPVLTPAQIDQLYRLVGEQVFEMV</sequence>
<accession>A0A0G0T8C2</accession>
<dbReference type="EMBL" id="LBXN01000006">
    <property type="protein sequence ID" value="KKR34102.1"/>
    <property type="molecule type" value="Genomic_DNA"/>
</dbReference>
<proteinExistence type="predicted"/>
<organism evidence="2 3">
    <name type="scientific">Candidatus Gottesmanbacteria bacterium GW2011_GWC2_39_8</name>
    <dbReference type="NCBI Taxonomy" id="1618450"/>
    <lineage>
        <taxon>Bacteria</taxon>
        <taxon>Candidatus Gottesmaniibacteriota</taxon>
    </lineage>
</organism>